<dbReference type="Pfam" id="PF04157">
    <property type="entry name" value="EAP30"/>
    <property type="match status" value="1"/>
</dbReference>
<keyword evidence="3" id="KW-0812">Transmembrane</keyword>
<comment type="subcellular location">
    <subcellularLocation>
        <location evidence="6">Cytoplasm</location>
    </subcellularLocation>
    <subcellularLocation>
        <location evidence="6">Endosome</location>
    </subcellularLocation>
    <subcellularLocation>
        <location evidence="1">Membrane</location>
        <topology evidence="1">Multi-pass membrane protein</topology>
    </subcellularLocation>
</comment>
<dbReference type="Gene3D" id="1.10.10.10">
    <property type="entry name" value="Winged helix-like DNA-binding domain superfamily/Winged helix DNA-binding domain"/>
    <property type="match status" value="2"/>
</dbReference>
<dbReference type="GO" id="GO:0032266">
    <property type="term" value="F:phosphatidylinositol-3-phosphate binding"/>
    <property type="evidence" value="ECO:0007669"/>
    <property type="project" value="UniProtKB-UniRule"/>
</dbReference>
<dbReference type="InterPro" id="IPR036388">
    <property type="entry name" value="WH-like_DNA-bd_sf"/>
</dbReference>
<keyword evidence="6" id="KW-0813">Transport</keyword>
<proteinExistence type="inferred from homology"/>
<dbReference type="AlphaFoldDB" id="A0A0V1E562"/>
<dbReference type="Pfam" id="PF09808">
    <property type="entry name" value="SNAPC1"/>
    <property type="match status" value="1"/>
</dbReference>
<sequence length="914" mass="104204">MLSANSKGNLHITHVSASVMVVDVSTNKKKMLWANTIGTLSNLTPASLGFFKDSMKLLRQFVEQEDDGFATFRKLYVDMCFPSIDIATRSCPSQLKQLYHEMFAIVVIYCFPPAILKRRIGAVYLLYSLYFQQQHNERVYIRLIVDQFVEFAKFRDSLIEDGHREAAYCLYRLFRKQAFYIAACSNECNPYLTMCELYRSEMRKISDLYTKEVMREELAHSTEAKTLDVIHKHYTDVRNRLLGSLRKNDTLKFTPKINAGTEDILGMLALPTIENANLKAFKRTRKEVEDYVDDDEIAEQENGDDEYDYDCDVPSTSNSTTYKKKSKARKNAKASQKRCRKRNYTSSSSSADDSTFEVGNSLTSNRRTDVADAVNSDEVDEEDVLLGSALERALSQLNNANVEAADDGHSSLIVDENTAEQSDNQIKSRLRPKRDANVNSLDRLSKMMLIEKATHAWHRYLEILTRHPLKTQMLLTGFLMGAGDVSSQIFIEPKKKPKRIDFARTARFICIGSFFFAPLLKSWFSFLQHHVHCKAYPNLSPVKRLLADQIICSPVVLASFLVLLRTLEMKPIKTAFNQCRTQFWEIYLTGLKVWPFMQLVNFYLIPLQHRILVVQMVAIFWNTYLAWKTHNADQLLTDQEVKIFRNGITSSPTYEQSEKLSSFCIYSSIQSTNIENMRRAGIISIERQLEAKRDQNSQSISQAFQDLTPLITMAKDMVSLAKQITGEISKKKGAITEDEAVQLKAHLLSLGIEEPVTRENVESSSSYFSKLSEECIAVLSDPVSKSGGMLTLFDAYVRVNRARGFDLISPSDFFRACKLINNSSTSPIRMVTLRSQLRVLVNKDYEPSKLKTVIVNLIEENGSLTAEQLSQKRQIPMLLAKELLLDAEDDGLLCRDETIEGICFFPNLFLTNIP</sequence>
<accession>A0A0V1E562</accession>
<dbReference type="InterPro" id="IPR037855">
    <property type="entry name" value="Vps36"/>
</dbReference>
<keyword evidence="6" id="KW-0653">Protein transport</keyword>
<dbReference type="Pfam" id="PF04117">
    <property type="entry name" value="Mpv17_PMP22"/>
    <property type="match status" value="1"/>
</dbReference>
<name>A0A0V1E562_TRIPS</name>
<dbReference type="GO" id="GO:0000814">
    <property type="term" value="C:ESCRT II complex"/>
    <property type="evidence" value="ECO:0007669"/>
    <property type="project" value="UniProtKB-UniRule"/>
</dbReference>
<gene>
    <name evidence="8" type="primary">ZIM3</name>
    <name evidence="8" type="ORF">T4A_8867</name>
</gene>
<feature type="compositionally biased region" description="Basic residues" evidence="7">
    <location>
        <begin position="322"/>
        <end position="343"/>
    </location>
</feature>
<dbReference type="SUPFAM" id="SSF46785">
    <property type="entry name" value="Winged helix' DNA-binding domain"/>
    <property type="match status" value="2"/>
</dbReference>
<dbReference type="GO" id="GO:0043130">
    <property type="term" value="F:ubiquitin binding"/>
    <property type="evidence" value="ECO:0007669"/>
    <property type="project" value="UniProtKB-UniRule"/>
</dbReference>
<evidence type="ECO:0000256" key="4">
    <source>
        <dbReference type="ARBA" id="ARBA00022989"/>
    </source>
</evidence>
<evidence type="ECO:0000256" key="6">
    <source>
        <dbReference type="RuleBase" id="RU367095"/>
    </source>
</evidence>
<evidence type="ECO:0000256" key="5">
    <source>
        <dbReference type="ARBA" id="ARBA00023136"/>
    </source>
</evidence>
<dbReference type="InterPro" id="IPR040608">
    <property type="entry name" value="Snf8/Vps36"/>
</dbReference>
<comment type="similarity">
    <text evidence="6">Belongs to the VPS36 family.</text>
</comment>
<dbReference type="InterPro" id="IPR019188">
    <property type="entry name" value="SNAPC1"/>
</dbReference>
<comment type="similarity">
    <text evidence="2">Belongs to the peroxisomal membrane protein PXMP2/4 family.</text>
</comment>
<protein>
    <recommendedName>
        <fullName evidence="6">Vacuolar protein-sorting-associated protein 36</fullName>
    </recommendedName>
    <alternativeName>
        <fullName evidence="6">ESCRT-II complex subunit VPS36</fullName>
    </alternativeName>
</protein>
<dbReference type="PANTHER" id="PTHR13128:SF12">
    <property type="entry name" value="VACUOLAR PROTEIN-SORTING-ASSOCIATED PROTEIN 36"/>
    <property type="match status" value="1"/>
</dbReference>
<feature type="region of interest" description="Disordered" evidence="7">
    <location>
        <begin position="292"/>
        <end position="360"/>
    </location>
</feature>
<evidence type="ECO:0000256" key="2">
    <source>
        <dbReference type="ARBA" id="ARBA00006824"/>
    </source>
</evidence>
<dbReference type="GO" id="GO:0043328">
    <property type="term" value="P:protein transport to vacuole involved in ubiquitin-dependent protein catabolic process via the multivesicular body sorting pathway"/>
    <property type="evidence" value="ECO:0007669"/>
    <property type="project" value="UniProtKB-UniRule"/>
</dbReference>
<dbReference type="Gene3D" id="6.10.140.260">
    <property type="match status" value="1"/>
</dbReference>
<dbReference type="InterPro" id="IPR007248">
    <property type="entry name" value="Mpv17_PMP22"/>
</dbReference>
<keyword evidence="4" id="KW-1133">Transmembrane helix</keyword>
<dbReference type="InterPro" id="IPR036390">
    <property type="entry name" value="WH_DNA-bd_sf"/>
</dbReference>
<evidence type="ECO:0000256" key="3">
    <source>
        <dbReference type="ARBA" id="ARBA00022692"/>
    </source>
</evidence>
<keyword evidence="6" id="KW-0963">Cytoplasm</keyword>
<dbReference type="EMBL" id="JYDR01000102">
    <property type="protein sequence ID" value="KRY68852.1"/>
    <property type="molecule type" value="Genomic_DNA"/>
</dbReference>
<comment type="subunit">
    <text evidence="6">Component of the endosomal sorting complex required for transport II (ESCRT-II).</text>
</comment>
<comment type="caution">
    <text evidence="8">The sequence shown here is derived from an EMBL/GenBank/DDBJ whole genome shotgun (WGS) entry which is preliminary data.</text>
</comment>
<keyword evidence="5" id="KW-0472">Membrane</keyword>
<evidence type="ECO:0000256" key="1">
    <source>
        <dbReference type="ARBA" id="ARBA00004141"/>
    </source>
</evidence>
<evidence type="ECO:0000256" key="7">
    <source>
        <dbReference type="SAM" id="MobiDB-lite"/>
    </source>
</evidence>
<keyword evidence="6" id="KW-0967">Endosome</keyword>
<evidence type="ECO:0000313" key="8">
    <source>
        <dbReference type="EMBL" id="KRY68852.1"/>
    </source>
</evidence>
<reference evidence="8" key="1">
    <citation type="submission" date="2015-01" db="EMBL/GenBank/DDBJ databases">
        <title>Evolution of Trichinella species and genotypes.</title>
        <authorList>
            <person name="Korhonen P.K."/>
            <person name="Edoardo P."/>
            <person name="Giuseppe L.R."/>
            <person name="Gasser R.B."/>
        </authorList>
    </citation>
    <scope>NUCLEOTIDE SEQUENCE [LARGE SCALE GENOMIC DNA]</scope>
    <source>
        <strain evidence="8">ISS13</strain>
    </source>
</reference>
<feature type="compositionally biased region" description="Acidic residues" evidence="7">
    <location>
        <begin position="292"/>
        <end position="311"/>
    </location>
</feature>
<dbReference type="Proteomes" id="UP000054632">
    <property type="component" value="Unassembled WGS sequence"/>
</dbReference>
<comment type="function">
    <text evidence="6">Component of the ESCRT-II complex (endosomal sorting complex required for transport II), which is required for multivesicular body (MVB) formation and sorting of endosomal cargo proteins into MVBs.</text>
</comment>
<dbReference type="PANTHER" id="PTHR13128">
    <property type="entry name" value="VACUOLAR PROTEIN-SORTING-ASSOCIATED PROTEIN 36"/>
    <property type="match status" value="1"/>
</dbReference>
<organism evidence="8">
    <name type="scientific">Trichinella pseudospiralis</name>
    <name type="common">Parasitic roundworm</name>
    <dbReference type="NCBI Taxonomy" id="6337"/>
    <lineage>
        <taxon>Eukaryota</taxon>
        <taxon>Metazoa</taxon>
        <taxon>Ecdysozoa</taxon>
        <taxon>Nematoda</taxon>
        <taxon>Enoplea</taxon>
        <taxon>Dorylaimia</taxon>
        <taxon>Trichinellida</taxon>
        <taxon>Trichinellidae</taxon>
        <taxon>Trichinella</taxon>
    </lineage>
</organism>
<dbReference type="GO" id="GO:0031902">
    <property type="term" value="C:late endosome membrane"/>
    <property type="evidence" value="ECO:0007669"/>
    <property type="project" value="UniProtKB-UniRule"/>
</dbReference>